<evidence type="ECO:0000256" key="9">
    <source>
        <dbReference type="NCBIfam" id="TIGR00751"/>
    </source>
</evidence>
<dbReference type="RefSeq" id="WP_184451758.1">
    <property type="nucleotide sequence ID" value="NZ_JACHMK010000001.1"/>
</dbReference>
<dbReference type="InterPro" id="IPR026046">
    <property type="entry name" value="UBIAD1"/>
</dbReference>
<keyword evidence="4 8" id="KW-0808">Transferase</keyword>
<comment type="caution">
    <text evidence="10">The sequence shown here is derived from an EMBL/GenBank/DDBJ whole genome shotgun (WGS) entry which is preliminary data.</text>
</comment>
<feature type="transmembrane region" description="Helical" evidence="8">
    <location>
        <begin position="88"/>
        <end position="107"/>
    </location>
</feature>
<comment type="catalytic activity">
    <reaction evidence="8">
        <text>an all-trans-polyprenyl diphosphate + 1,4-dihydroxy-2-naphthoate + H(+) = a 2-demethylmenaquinol + CO2 + diphosphate</text>
        <dbReference type="Rhea" id="RHEA:26478"/>
        <dbReference type="Rhea" id="RHEA-COMP:9563"/>
        <dbReference type="Rhea" id="RHEA-COMP:9564"/>
        <dbReference type="ChEBI" id="CHEBI:11173"/>
        <dbReference type="ChEBI" id="CHEBI:15378"/>
        <dbReference type="ChEBI" id="CHEBI:16526"/>
        <dbReference type="ChEBI" id="CHEBI:33019"/>
        <dbReference type="ChEBI" id="CHEBI:55437"/>
        <dbReference type="ChEBI" id="CHEBI:58914"/>
        <dbReference type="EC" id="2.5.1.74"/>
    </reaction>
</comment>
<feature type="transmembrane region" description="Helical" evidence="8">
    <location>
        <begin position="41"/>
        <end position="58"/>
    </location>
</feature>
<dbReference type="EMBL" id="JACHMK010000001">
    <property type="protein sequence ID" value="MBB6334021.1"/>
    <property type="molecule type" value="Genomic_DNA"/>
</dbReference>
<comment type="function">
    <text evidence="8">Conversion of 1,4-dihydroxy-2-naphthoate (DHNA) to demethylmenaquinone (DMK).</text>
</comment>
<dbReference type="Proteomes" id="UP000617426">
    <property type="component" value="Unassembled WGS sequence"/>
</dbReference>
<keyword evidence="2 8" id="KW-0474">Menaquinone biosynthesis</keyword>
<feature type="transmembrane region" description="Helical" evidence="8">
    <location>
        <begin position="250"/>
        <end position="273"/>
    </location>
</feature>
<dbReference type="NCBIfam" id="TIGR00751">
    <property type="entry name" value="menA"/>
    <property type="match status" value="1"/>
</dbReference>
<organism evidence="10 11">
    <name type="scientific">Schaalia hyovaginalis</name>
    <dbReference type="NCBI Taxonomy" id="29316"/>
    <lineage>
        <taxon>Bacteria</taxon>
        <taxon>Bacillati</taxon>
        <taxon>Actinomycetota</taxon>
        <taxon>Actinomycetes</taxon>
        <taxon>Actinomycetales</taxon>
        <taxon>Actinomycetaceae</taxon>
        <taxon>Schaalia</taxon>
    </lineage>
</organism>
<keyword evidence="5 8" id="KW-0812">Transmembrane</keyword>
<feature type="transmembrane region" description="Helical" evidence="8">
    <location>
        <begin position="171"/>
        <end position="190"/>
    </location>
</feature>
<feature type="transmembrane region" description="Helical" evidence="8">
    <location>
        <begin position="219"/>
        <end position="243"/>
    </location>
</feature>
<dbReference type="PANTHER" id="PTHR13929">
    <property type="entry name" value="1,4-DIHYDROXY-2-NAPHTHOATE OCTAPRENYLTRANSFERASE"/>
    <property type="match status" value="1"/>
</dbReference>
<keyword evidence="3 8" id="KW-1003">Cell membrane</keyword>
<evidence type="ECO:0000256" key="8">
    <source>
        <dbReference type="HAMAP-Rule" id="MF_01937"/>
    </source>
</evidence>
<dbReference type="HAMAP" id="MF_01937">
    <property type="entry name" value="MenA_1"/>
    <property type="match status" value="1"/>
</dbReference>
<dbReference type="GO" id="GO:0009234">
    <property type="term" value="P:menaquinone biosynthetic process"/>
    <property type="evidence" value="ECO:0007669"/>
    <property type="project" value="UniProtKB-UniRule"/>
</dbReference>
<dbReference type="PANTHER" id="PTHR13929:SF0">
    <property type="entry name" value="UBIA PRENYLTRANSFERASE DOMAIN-CONTAINING PROTEIN 1"/>
    <property type="match status" value="1"/>
</dbReference>
<comment type="pathway">
    <text evidence="8">Quinol/quinone metabolism; menaquinone biosynthesis; menaquinol from 1,4-dihydroxy-2-naphthoate: step 1/2.</text>
</comment>
<dbReference type="PIRSF" id="PIRSF005355">
    <property type="entry name" value="UBIAD1"/>
    <property type="match status" value="1"/>
</dbReference>
<keyword evidence="6 8" id="KW-1133">Transmembrane helix</keyword>
<gene>
    <name evidence="8" type="primary">menA</name>
    <name evidence="10" type="ORF">HD592_000586</name>
</gene>
<keyword evidence="7 8" id="KW-0472">Membrane</keyword>
<dbReference type="GO" id="GO:0005886">
    <property type="term" value="C:plasma membrane"/>
    <property type="evidence" value="ECO:0007669"/>
    <property type="project" value="UniProtKB-SubCell"/>
</dbReference>
<evidence type="ECO:0000256" key="5">
    <source>
        <dbReference type="ARBA" id="ARBA00022692"/>
    </source>
</evidence>
<feature type="transmembrane region" description="Helical" evidence="8">
    <location>
        <begin position="137"/>
        <end position="159"/>
    </location>
</feature>
<dbReference type="GO" id="GO:0046428">
    <property type="term" value="F:1,4-dihydroxy-2-naphthoate polyprenyltransferase activity"/>
    <property type="evidence" value="ECO:0007669"/>
    <property type="project" value="UniProtKB-UniRule"/>
</dbReference>
<evidence type="ECO:0000256" key="4">
    <source>
        <dbReference type="ARBA" id="ARBA00022679"/>
    </source>
</evidence>
<dbReference type="NCBIfam" id="NF004751">
    <property type="entry name" value="PRK06080.1-3"/>
    <property type="match status" value="1"/>
</dbReference>
<feature type="transmembrane region" description="Helical" evidence="8">
    <location>
        <begin position="279"/>
        <end position="296"/>
    </location>
</feature>
<dbReference type="InterPro" id="IPR004657">
    <property type="entry name" value="MenA"/>
</dbReference>
<protein>
    <recommendedName>
        <fullName evidence="8 9">1,4-dihydroxy-2-naphthoate octaprenyltransferase</fullName>
        <shortName evidence="8">DHNA-octaprenyltransferase</shortName>
        <ecNumber evidence="8 9">2.5.1.74</ecNumber>
    </recommendedName>
</protein>
<name>A0A923E5J4_9ACTO</name>
<dbReference type="CDD" id="cd13962">
    <property type="entry name" value="PT_UbiA_UBIAD1"/>
    <property type="match status" value="1"/>
</dbReference>
<evidence type="ECO:0000313" key="11">
    <source>
        <dbReference type="Proteomes" id="UP000617426"/>
    </source>
</evidence>
<dbReference type="GO" id="GO:0042371">
    <property type="term" value="P:vitamin K biosynthetic process"/>
    <property type="evidence" value="ECO:0007669"/>
    <property type="project" value="TreeGrafter"/>
</dbReference>
<dbReference type="Pfam" id="PF01040">
    <property type="entry name" value="UbiA"/>
    <property type="match status" value="1"/>
</dbReference>
<evidence type="ECO:0000256" key="2">
    <source>
        <dbReference type="ARBA" id="ARBA00022428"/>
    </source>
</evidence>
<feature type="transmembrane region" description="Helical" evidence="8">
    <location>
        <begin position="114"/>
        <end position="131"/>
    </location>
</feature>
<dbReference type="EC" id="2.5.1.74" evidence="8 9"/>
<reference evidence="10" key="1">
    <citation type="submission" date="2020-08" db="EMBL/GenBank/DDBJ databases">
        <title>Sequencing the genomes of 1000 actinobacteria strains.</title>
        <authorList>
            <person name="Klenk H.-P."/>
        </authorList>
    </citation>
    <scope>NUCLEOTIDE SEQUENCE</scope>
    <source>
        <strain evidence="10">DSM 10695</strain>
    </source>
</reference>
<comment type="similarity">
    <text evidence="8">Belongs to the MenA family. Type 1 subfamily.</text>
</comment>
<evidence type="ECO:0000256" key="3">
    <source>
        <dbReference type="ARBA" id="ARBA00022475"/>
    </source>
</evidence>
<accession>A0A923E5J4</accession>
<evidence type="ECO:0000256" key="6">
    <source>
        <dbReference type="ARBA" id="ARBA00022989"/>
    </source>
</evidence>
<sequence>MATLPQWIEGARPRTLPAAASPVILGSAAAHHLGGFDPLRALLALVVALALQIGVNYSNDYSDGIRGTDAERKGPLRLTGSGLAAPKSVLGAALGFYAFAGFAGLALLALSGQWLLLIPGILAVLAGWFYTGGRTPYGYMGIGLSELFVFVFFGLMACVGTTWTQIQEAPAWLWGLASALGLESVALLMVNNIRDIPSDTESGKRTLAVRLGDGASRSVFSACFTIAVVILGTALHALGFTVFTSVCLMLLTALGAAPAVLPVSTGAAGAALIPALRNTGLFTLAYAVLASILLLIA</sequence>
<comment type="subcellular location">
    <subcellularLocation>
        <location evidence="8">Cell membrane</location>
        <topology evidence="8">Multi-pass membrane protein</topology>
    </subcellularLocation>
    <subcellularLocation>
        <location evidence="1">Membrane</location>
        <topology evidence="1">Multi-pass membrane protein</topology>
    </subcellularLocation>
</comment>
<proteinExistence type="inferred from homology"/>
<keyword evidence="11" id="KW-1185">Reference proteome</keyword>
<dbReference type="AlphaFoldDB" id="A0A923E5J4"/>
<evidence type="ECO:0000313" key="10">
    <source>
        <dbReference type="EMBL" id="MBB6334021.1"/>
    </source>
</evidence>
<dbReference type="InterPro" id="IPR000537">
    <property type="entry name" value="UbiA_prenyltransferase"/>
</dbReference>
<evidence type="ECO:0000256" key="7">
    <source>
        <dbReference type="ARBA" id="ARBA00023136"/>
    </source>
</evidence>
<evidence type="ECO:0000256" key="1">
    <source>
        <dbReference type="ARBA" id="ARBA00004141"/>
    </source>
</evidence>